<evidence type="ECO:0008006" key="3">
    <source>
        <dbReference type="Google" id="ProtNLM"/>
    </source>
</evidence>
<dbReference type="RefSeq" id="WP_103034953.1">
    <property type="nucleotide sequence ID" value="NZ_MPDH01000014.1"/>
</dbReference>
<name>A0ABX4XRN4_9LIST</name>
<sequence length="306" mass="34592">MNHYRTLIYENGAGERIDLTVPQSHFLYELTGAGFSYTNEISESNYTDKLDVDSTSLDHADIAGNLEIRDAINSNASIYEKQEKIATILNYDQLIRKATGDETHGKLIYQNDTGIEVYLPVLIANYEFGEITVEEEILHVLAIAISFTRLSKTWLSITPQTIEFSLQGTDEAHFHRYKHPWRHGEVFEAGNGSIAMIGGNDLAKLIVKVYGEVATFTMRIKDVVSGIVRTIKYDANVFDNEILIINNFDLSTTKNGVNVINDFDLFLADVPFFDLLPNRKYALHVDSESLRGKIELQIFESWVSVP</sequence>
<comment type="caution">
    <text evidence="1">The sequence shown here is derived from an EMBL/GenBank/DDBJ whole genome shotgun (WGS) entry which is preliminary data.</text>
</comment>
<protein>
    <recommendedName>
        <fullName evidence="3">Phage tail protein</fullName>
    </recommendedName>
</protein>
<dbReference type="Proteomes" id="UP000236500">
    <property type="component" value="Unassembled WGS sequence"/>
</dbReference>
<reference evidence="1 2" key="1">
    <citation type="submission" date="2016-11" db="EMBL/GenBank/DDBJ databases">
        <title>Whole Genome Sequence of Listeria newyorkensis.</title>
        <authorList>
            <person name="Frink S."/>
            <person name="Morales C."/>
            <person name="Kiang D."/>
        </authorList>
    </citation>
    <scope>NUCLEOTIDE SEQUENCE [LARGE SCALE GENOMIC DNA]</scope>
    <source>
        <strain evidence="1 2">F1604011-044</strain>
    </source>
</reference>
<accession>A0ABX4XRN4</accession>
<dbReference type="EMBL" id="MPDH01000014">
    <property type="protein sequence ID" value="PNP90616.1"/>
    <property type="molecule type" value="Genomic_DNA"/>
</dbReference>
<gene>
    <name evidence="1" type="ORF">BMT55_11590</name>
</gene>
<organism evidence="1 2">
    <name type="scientific">Listeria newyorkensis</name>
    <dbReference type="NCBI Taxonomy" id="1497681"/>
    <lineage>
        <taxon>Bacteria</taxon>
        <taxon>Bacillati</taxon>
        <taxon>Bacillota</taxon>
        <taxon>Bacilli</taxon>
        <taxon>Bacillales</taxon>
        <taxon>Listeriaceae</taxon>
        <taxon>Listeria</taxon>
    </lineage>
</organism>
<keyword evidence="2" id="KW-1185">Reference proteome</keyword>
<evidence type="ECO:0000313" key="2">
    <source>
        <dbReference type="Proteomes" id="UP000236500"/>
    </source>
</evidence>
<proteinExistence type="predicted"/>
<evidence type="ECO:0000313" key="1">
    <source>
        <dbReference type="EMBL" id="PNP90616.1"/>
    </source>
</evidence>